<dbReference type="InterPro" id="IPR025069">
    <property type="entry name" value="Cpsf2_C"/>
</dbReference>
<dbReference type="PANTHER" id="PTHR45922">
    <property type="entry name" value="CLEAVAGE AND POLYADENYLATION SPECIFICITY FACTOR SUBUNIT 2"/>
    <property type="match status" value="1"/>
</dbReference>
<dbReference type="InterPro" id="IPR027075">
    <property type="entry name" value="CPSF2"/>
</dbReference>
<dbReference type="SMART" id="SM01027">
    <property type="entry name" value="Beta-Casp"/>
    <property type="match status" value="1"/>
</dbReference>
<keyword evidence="8" id="KW-1185">Reference proteome</keyword>
<comment type="similarity">
    <text evidence="4">Belongs to the metallo-beta-lactamase superfamily. RNA-metabolizing metallo-beta-lactamase-like family. CPSF2/YSH1 subfamily.</text>
</comment>
<reference evidence="7" key="1">
    <citation type="submission" date="2022-07" db="EMBL/GenBank/DDBJ databases">
        <title>Phylogenomic reconstructions and comparative analyses of Kickxellomycotina fungi.</title>
        <authorList>
            <person name="Reynolds N.K."/>
            <person name="Stajich J.E."/>
            <person name="Barry K."/>
            <person name="Grigoriev I.V."/>
            <person name="Crous P."/>
            <person name="Smith M.E."/>
        </authorList>
    </citation>
    <scope>NUCLEOTIDE SEQUENCE</scope>
    <source>
        <strain evidence="7">NRRL 1565</strain>
    </source>
</reference>
<dbReference type="Proteomes" id="UP001140094">
    <property type="component" value="Unassembled WGS sequence"/>
</dbReference>
<sequence>MASALQFTAISGAHSEEAVCYLLEVGDAKLLLDCGSFEDYSGEGLARLQRVARQVDAVLLSHPDMSHLGAYPLAYAKYGLTCPAYATQATHMMGRLCLQDVVRTLTAREEFTQFDEADVDAAFENITALQYAQPKTLPGRHADIVVTAHAAGHTIGGTVWTISSGGETVLYALDFNHMKEEHLNRSSLMEGAQGKVSTRLMKPTLLITGAYTALHRVPPRKRRVECFLDTVARAVRRGGNVLVPVDSAARVLELAYILNEWWSRDKARRDTHALCLLAQCSRKTRSFAQSLAGWMGGGVEAQLADRDAKPFDLRHVSTVQSVEELDRKLGGDSRARGRQRHAVVLASLESMSGFALDLFVRWAAGKKNVVILPQRGPPASLARHLYTRWWDRTQARRPTDTPMKLGAARLSRAHVSVTVKKRVPLEGSELDAWRAQERRRREQEAARDALLKRKRDMLDDDDVSSASDSDAADAAAADRRLGMAAAAGDMDAATFSQLDLETERLLSGQTYDLYVRGRGPVRGLYLVSKSYCMFPFQEKNRRSDDYGEIYDLETYMIQPDADDAAHLLDTAAPDADKPYESDTAARSETRPTKPVTKERRLQLNCELAFVDMEGRADGTSVSNIVVQLMPKRLVIVHGTSASTTALADFCRDPTVEVTKEIYTPAVGEILNVSSGVNVYRMRLADALVKHVPMAAVQGCMVGFVSGRASFSHEDQTPVLEPDHAELTNAWRPPMLVGDPRLSALRAVLVRQGFAAHFDSEGTLVCNDAVAIKRASSKRAKCDTIKILGTPSPDFYSIRAVVYAYLAVL</sequence>
<dbReference type="InterPro" id="IPR011108">
    <property type="entry name" value="RMMBL"/>
</dbReference>
<evidence type="ECO:0000313" key="8">
    <source>
        <dbReference type="Proteomes" id="UP001140094"/>
    </source>
</evidence>
<dbReference type="Gene3D" id="3.40.50.10890">
    <property type="match status" value="1"/>
</dbReference>
<dbReference type="Pfam" id="PF07521">
    <property type="entry name" value="RMMBL"/>
    <property type="match status" value="1"/>
</dbReference>
<dbReference type="GO" id="GO:0006398">
    <property type="term" value="P:mRNA 3'-end processing by stem-loop binding and cleavage"/>
    <property type="evidence" value="ECO:0007669"/>
    <property type="project" value="InterPro"/>
</dbReference>
<dbReference type="CDD" id="cd16293">
    <property type="entry name" value="CPSF2-like_MBL-fold"/>
    <property type="match status" value="1"/>
</dbReference>
<dbReference type="InterPro" id="IPR001279">
    <property type="entry name" value="Metallo-B-lactamas"/>
</dbReference>
<dbReference type="GO" id="GO:0003723">
    <property type="term" value="F:RNA binding"/>
    <property type="evidence" value="ECO:0007669"/>
    <property type="project" value="UniProtKB-KW"/>
</dbReference>
<dbReference type="PANTHER" id="PTHR45922:SF1">
    <property type="entry name" value="CLEAVAGE AND POLYADENYLATION SPECIFICITY FACTOR SUBUNIT 2"/>
    <property type="match status" value="1"/>
</dbReference>
<evidence type="ECO:0000256" key="4">
    <source>
        <dbReference type="RuleBase" id="RU365006"/>
    </source>
</evidence>
<organism evidence="7 8">
    <name type="scientific">Coemansia guatemalensis</name>
    <dbReference type="NCBI Taxonomy" id="2761395"/>
    <lineage>
        <taxon>Eukaryota</taxon>
        <taxon>Fungi</taxon>
        <taxon>Fungi incertae sedis</taxon>
        <taxon>Zoopagomycota</taxon>
        <taxon>Kickxellomycotina</taxon>
        <taxon>Kickxellomycetes</taxon>
        <taxon>Kickxellales</taxon>
        <taxon>Kickxellaceae</taxon>
        <taxon>Coemansia</taxon>
    </lineage>
</organism>
<proteinExistence type="inferred from homology"/>
<comment type="subcellular location">
    <subcellularLocation>
        <location evidence="1 4">Nucleus</location>
    </subcellularLocation>
</comment>
<evidence type="ECO:0000256" key="1">
    <source>
        <dbReference type="ARBA" id="ARBA00004123"/>
    </source>
</evidence>
<dbReference type="GO" id="GO:0005847">
    <property type="term" value="C:mRNA cleavage and polyadenylation specificity factor complex"/>
    <property type="evidence" value="ECO:0007669"/>
    <property type="project" value="InterPro"/>
</dbReference>
<dbReference type="Pfam" id="PF13299">
    <property type="entry name" value="CPSF100_C"/>
    <property type="match status" value="1"/>
</dbReference>
<feature type="domain" description="Beta-Casp" evidence="6">
    <location>
        <begin position="251"/>
        <end position="385"/>
    </location>
</feature>
<protein>
    <recommendedName>
        <fullName evidence="4">Cleavage and polyadenylation specificity factor subunit 2</fullName>
    </recommendedName>
    <alternativeName>
        <fullName evidence="4">Cleavage and polyadenylation specificity factor 100 kDa subunit</fullName>
    </alternativeName>
</protein>
<gene>
    <name evidence="7" type="ORF">H4R20_003686</name>
</gene>
<feature type="region of interest" description="Disordered" evidence="5">
    <location>
        <begin position="573"/>
        <end position="597"/>
    </location>
</feature>
<dbReference type="Gene3D" id="3.60.15.10">
    <property type="entry name" value="Ribonuclease Z/Hydroxyacylglutathione hydrolase-like"/>
    <property type="match status" value="1"/>
</dbReference>
<evidence type="ECO:0000313" key="7">
    <source>
        <dbReference type="EMBL" id="KAJ2801394.1"/>
    </source>
</evidence>
<dbReference type="AlphaFoldDB" id="A0A9W8LSS1"/>
<dbReference type="SUPFAM" id="SSF56281">
    <property type="entry name" value="Metallo-hydrolase/oxidoreductase"/>
    <property type="match status" value="1"/>
</dbReference>
<comment type="caution">
    <text evidence="7">The sequence shown here is derived from an EMBL/GenBank/DDBJ whole genome shotgun (WGS) entry which is preliminary data.</text>
</comment>
<evidence type="ECO:0000256" key="3">
    <source>
        <dbReference type="ARBA" id="ARBA00023242"/>
    </source>
</evidence>
<keyword evidence="3 4" id="KW-0539">Nucleus</keyword>
<feature type="compositionally biased region" description="Basic and acidic residues" evidence="5">
    <location>
        <begin position="574"/>
        <end position="597"/>
    </location>
</feature>
<dbReference type="Pfam" id="PF16661">
    <property type="entry name" value="Lactamase_B_6"/>
    <property type="match status" value="1"/>
</dbReference>
<keyword evidence="2 4" id="KW-0507">mRNA processing</keyword>
<name>A0A9W8LSS1_9FUNG</name>
<dbReference type="InterPro" id="IPR022712">
    <property type="entry name" value="Beta_Casp"/>
</dbReference>
<evidence type="ECO:0000256" key="5">
    <source>
        <dbReference type="SAM" id="MobiDB-lite"/>
    </source>
</evidence>
<dbReference type="EMBL" id="JANBUO010000819">
    <property type="protein sequence ID" value="KAJ2801394.1"/>
    <property type="molecule type" value="Genomic_DNA"/>
</dbReference>
<accession>A0A9W8LSS1</accession>
<dbReference type="InterPro" id="IPR035639">
    <property type="entry name" value="CPSF2_MBL"/>
</dbReference>
<evidence type="ECO:0000256" key="2">
    <source>
        <dbReference type="ARBA" id="ARBA00022664"/>
    </source>
</evidence>
<keyword evidence="4" id="KW-0694">RNA-binding</keyword>
<dbReference type="OrthoDB" id="64353at2759"/>
<evidence type="ECO:0000259" key="6">
    <source>
        <dbReference type="SMART" id="SM01027"/>
    </source>
</evidence>
<dbReference type="InterPro" id="IPR036866">
    <property type="entry name" value="RibonucZ/Hydroxyglut_hydro"/>
</dbReference>
<dbReference type="Pfam" id="PF10996">
    <property type="entry name" value="Beta-Casp"/>
    <property type="match status" value="1"/>
</dbReference>